<evidence type="ECO:0000259" key="2">
    <source>
        <dbReference type="SMART" id="SM00316"/>
    </source>
</evidence>
<dbReference type="Pfam" id="PF13509">
    <property type="entry name" value="S1_2"/>
    <property type="match status" value="2"/>
</dbReference>
<dbReference type="PANTHER" id="PTHR37296">
    <property type="entry name" value="CONSERVED VIRULENCE FACTOR B"/>
    <property type="match status" value="1"/>
</dbReference>
<feature type="domain" description="S1 motif" evidence="2">
    <location>
        <begin position="145"/>
        <end position="207"/>
    </location>
</feature>
<dbReference type="Pfam" id="PF17783">
    <property type="entry name" value="WHD_CvfB"/>
    <property type="match status" value="1"/>
</dbReference>
<dbReference type="STRING" id="1249552.PS2015_1614"/>
<organism evidence="3 4">
    <name type="scientific">Pseudohongiella spirulinae</name>
    <dbReference type="NCBI Taxonomy" id="1249552"/>
    <lineage>
        <taxon>Bacteria</taxon>
        <taxon>Pseudomonadati</taxon>
        <taxon>Pseudomonadota</taxon>
        <taxon>Gammaproteobacteria</taxon>
        <taxon>Pseudomonadales</taxon>
        <taxon>Pseudohongiellaceae</taxon>
        <taxon>Pseudohongiella</taxon>
    </lineage>
</organism>
<dbReference type="OrthoDB" id="9801597at2"/>
<accession>A0A0S2KD84</accession>
<evidence type="ECO:0000313" key="3">
    <source>
        <dbReference type="EMBL" id="ALO46267.1"/>
    </source>
</evidence>
<feature type="domain" description="S1 motif" evidence="2">
    <location>
        <begin position="3"/>
        <end position="64"/>
    </location>
</feature>
<dbReference type="KEGG" id="pspi:PS2015_1614"/>
<reference evidence="3 4" key="1">
    <citation type="submission" date="2015-11" db="EMBL/GenBank/DDBJ databases">
        <authorList>
            <person name="Zhang Y."/>
            <person name="Guo Z."/>
        </authorList>
    </citation>
    <scope>NUCLEOTIDE SEQUENCE [LARGE SCALE GENOMIC DNA]</scope>
    <source>
        <strain evidence="3 4">KCTC 32221</strain>
    </source>
</reference>
<keyword evidence="4" id="KW-1185">Reference proteome</keyword>
<proteinExistence type="inferred from homology"/>
<dbReference type="AlphaFoldDB" id="A0A0S2KD84"/>
<dbReference type="InterPro" id="IPR012340">
    <property type="entry name" value="NA-bd_OB-fold"/>
</dbReference>
<dbReference type="PATRIC" id="fig|1249552.3.peg.1619"/>
<evidence type="ECO:0000256" key="1">
    <source>
        <dbReference type="PIRNR" id="PIRNR012524"/>
    </source>
</evidence>
<sequence>MIQLGKRYTLRVSELSDMGAYVDAGNLGKVLLPRRHLPASLTVGAEISVFLYLDSDDRLIATTRIPLAMVGEFAFLTVVDVNNAGAFLDWGLEKDLLVPYPEQHKPMKVGQSCLVYLYVDRVHGRIVASSKIDKFLDDDRPHRFRAGQAVSLTIANSTDLGYKAIINHSHWGLLHKSDVNQRLSFGQSLRGYIKHVRPDGKIDLSLQSRDDRLDKNAETIMRYLRQQDGFAPLHDKSDPKLIEQTLGMSKAAFKKCIGRLYKDGLIDLSADGIRIL</sequence>
<dbReference type="PANTHER" id="PTHR37296:SF1">
    <property type="entry name" value="CONSERVED VIRULENCE FACTOR B"/>
    <property type="match status" value="1"/>
</dbReference>
<dbReference type="PIRSF" id="PIRSF012524">
    <property type="entry name" value="YitL_S1"/>
    <property type="match status" value="1"/>
</dbReference>
<dbReference type="Proteomes" id="UP000065641">
    <property type="component" value="Chromosome"/>
</dbReference>
<gene>
    <name evidence="3" type="ORF">PS2015_1614</name>
</gene>
<dbReference type="EMBL" id="CP013189">
    <property type="protein sequence ID" value="ALO46267.1"/>
    <property type="molecule type" value="Genomic_DNA"/>
</dbReference>
<protein>
    <submittedName>
        <fullName evidence="3">GntR family transcriptional regulator</fullName>
    </submittedName>
</protein>
<name>A0A0S2KD84_9GAMM</name>
<evidence type="ECO:0000313" key="4">
    <source>
        <dbReference type="Proteomes" id="UP000065641"/>
    </source>
</evidence>
<dbReference type="InterPro" id="IPR040764">
    <property type="entry name" value="CvfB_WH"/>
</dbReference>
<dbReference type="InterPro" id="IPR003029">
    <property type="entry name" value="S1_domain"/>
</dbReference>
<dbReference type="GO" id="GO:0003676">
    <property type="term" value="F:nucleic acid binding"/>
    <property type="evidence" value="ECO:0007669"/>
    <property type="project" value="InterPro"/>
</dbReference>
<dbReference type="InterPro" id="IPR014464">
    <property type="entry name" value="CvfB_fam"/>
</dbReference>
<dbReference type="Gene3D" id="1.10.10.10">
    <property type="entry name" value="Winged helix-like DNA-binding domain superfamily/Winged helix DNA-binding domain"/>
    <property type="match status" value="1"/>
</dbReference>
<comment type="similarity">
    <text evidence="1">Belongs to the CvfB family.</text>
</comment>
<dbReference type="Gene3D" id="2.40.50.140">
    <property type="entry name" value="Nucleic acid-binding proteins"/>
    <property type="match status" value="3"/>
</dbReference>
<dbReference type="RefSeq" id="WP_058021721.1">
    <property type="nucleotide sequence ID" value="NZ_CP013189.1"/>
</dbReference>
<feature type="domain" description="S1 motif" evidence="2">
    <location>
        <begin position="69"/>
        <end position="131"/>
    </location>
</feature>
<dbReference type="InterPro" id="IPR039566">
    <property type="entry name" value="CvfB_S1_st"/>
</dbReference>
<dbReference type="SMART" id="SM00316">
    <property type="entry name" value="S1"/>
    <property type="match status" value="3"/>
</dbReference>
<dbReference type="InterPro" id="IPR036388">
    <property type="entry name" value="WH-like_DNA-bd_sf"/>
</dbReference>